<feature type="region of interest" description="Disordered" evidence="1">
    <location>
        <begin position="26"/>
        <end position="102"/>
    </location>
</feature>
<keyword evidence="3" id="KW-1185">Reference proteome</keyword>
<dbReference type="RefSeq" id="XP_062739587.1">
    <property type="nucleotide sequence ID" value="XM_062893745.1"/>
</dbReference>
<protein>
    <recommendedName>
        <fullName evidence="4">PLD phosphodiesterase domain-containing protein</fullName>
    </recommendedName>
</protein>
<comment type="caution">
    <text evidence="2">The sequence shown here is derived from an EMBL/GenBank/DDBJ whole genome shotgun (WGS) entry which is preliminary data.</text>
</comment>
<evidence type="ECO:0000313" key="3">
    <source>
        <dbReference type="Proteomes" id="UP001323405"/>
    </source>
</evidence>
<dbReference type="CDD" id="cd09122">
    <property type="entry name" value="PLDc_Tdp1_1"/>
    <property type="match status" value="1"/>
</dbReference>
<dbReference type="PANTHER" id="PTHR12415:SF4">
    <property type="entry name" value="TYROSYL-DNA PHOSPHODIESTERASE DOMAIN-CONTAINING PROTEIN"/>
    <property type="match status" value="1"/>
</dbReference>
<dbReference type="CDD" id="cd09123">
    <property type="entry name" value="PLDc_Tdp1_2"/>
    <property type="match status" value="1"/>
</dbReference>
<feature type="compositionally biased region" description="Low complexity" evidence="1">
    <location>
        <begin position="83"/>
        <end position="100"/>
    </location>
</feature>
<reference evidence="2 3" key="1">
    <citation type="journal article" date="2023" name="bioRxiv">
        <title>High-quality genome assemblies of four members of thePodospora anserinaspecies complex.</title>
        <authorList>
            <person name="Ament-Velasquez S.L."/>
            <person name="Vogan A.A."/>
            <person name="Wallerman O."/>
            <person name="Hartmann F."/>
            <person name="Gautier V."/>
            <person name="Silar P."/>
            <person name="Giraud T."/>
            <person name="Johannesson H."/>
        </authorList>
    </citation>
    <scope>NUCLEOTIDE SEQUENCE [LARGE SCALE GENOMIC DNA]</scope>
    <source>
        <strain evidence="2 3">CBS 415.72m</strain>
    </source>
</reference>
<dbReference type="InterPro" id="IPR010347">
    <property type="entry name" value="Tdp1"/>
</dbReference>
<evidence type="ECO:0008006" key="4">
    <source>
        <dbReference type="Google" id="ProtNLM"/>
    </source>
</evidence>
<evidence type="ECO:0000313" key="2">
    <source>
        <dbReference type="EMBL" id="KAK4650612.1"/>
    </source>
</evidence>
<feature type="compositionally biased region" description="Polar residues" evidence="1">
    <location>
        <begin position="206"/>
        <end position="230"/>
    </location>
</feature>
<feature type="compositionally biased region" description="Low complexity" evidence="1">
    <location>
        <begin position="182"/>
        <end position="193"/>
    </location>
</feature>
<dbReference type="Pfam" id="PF06087">
    <property type="entry name" value="Tyr-DNA_phospho"/>
    <property type="match status" value="1"/>
</dbReference>
<sequence length="673" mass="73730">MSDERQVIDLGGSDSEDEDLRIAIALSLGQDPGSRRTNTPRKHETIDLTLDDESPAAGDTAGPSRPGGEDTQDRDQPVPAVMTTSTSASQQSDTPTASQALATGLSALGLDRKKMEEERLARLAQRKRKASLEAPARYSSLDTRSTQIPRMLGDEGISSHSKGRGDKNDTGSLSPAVKASSRRMNSSGSSHGSTWGLANAVEKSVSDSTHSNSNRILPPRSSSTSHQVQTLPYPRGVIKKTWIYPSYPRANDDVKIEEVLQKDILELAVISSFQWDEDWMLSKIDISRTKLYLIAFAKSEAQNEMRNNVPKSRIRFCFPAMQAVGAMHSKLMLLKYEGYLRVVVPTGNFMSYDWGETGTMENVRVDVIVCFGGMVFLIDLPKFKNTEERDAVQGGGLGSFGEDLVYFLMAQGVDPLLINSLRSYDFSETRRYGFVHTIVGSHTTDEAWKRTGYPGLGRAVAALGLASSDPIELDYVCSSLGSVNSSVINSLYYACQGDSGLKELSTRTPAHKKVSDDDVLDHVRVYYPSERTIVTSKGGRDGAGTICFQEKWWKASGFPREVLRDCRSRREGVVMHSKVAFVGRTGGRRGWVYLGSGNLSESAWGRLTREKVGGGVRLNCRNWECGVIFPVESSLAGGDSWEAFENVVPVPMVVPGERFGMPGSEGGLVPWFN</sequence>
<dbReference type="PANTHER" id="PTHR12415">
    <property type="entry name" value="TYROSYL-DNA PHOSPHODIESTERASE 1"/>
    <property type="match status" value="1"/>
</dbReference>
<dbReference type="Proteomes" id="UP001323405">
    <property type="component" value="Unassembled WGS sequence"/>
</dbReference>
<dbReference type="Gene3D" id="3.30.870.10">
    <property type="entry name" value="Endonuclease Chain A"/>
    <property type="match status" value="2"/>
</dbReference>
<proteinExistence type="predicted"/>
<dbReference type="EMBL" id="JAFFHA010000009">
    <property type="protein sequence ID" value="KAK4650612.1"/>
    <property type="molecule type" value="Genomic_DNA"/>
</dbReference>
<organism evidence="2 3">
    <name type="scientific">Podospora pseudocomata</name>
    <dbReference type="NCBI Taxonomy" id="2093779"/>
    <lineage>
        <taxon>Eukaryota</taxon>
        <taxon>Fungi</taxon>
        <taxon>Dikarya</taxon>
        <taxon>Ascomycota</taxon>
        <taxon>Pezizomycotina</taxon>
        <taxon>Sordariomycetes</taxon>
        <taxon>Sordariomycetidae</taxon>
        <taxon>Sordariales</taxon>
        <taxon>Podosporaceae</taxon>
        <taxon>Podospora</taxon>
    </lineage>
</organism>
<gene>
    <name evidence="2" type="ORF">QC762_709020</name>
</gene>
<accession>A0ABR0G4D9</accession>
<evidence type="ECO:0000256" key="1">
    <source>
        <dbReference type="SAM" id="MobiDB-lite"/>
    </source>
</evidence>
<dbReference type="SUPFAM" id="SSF56024">
    <property type="entry name" value="Phospholipase D/nuclease"/>
    <property type="match status" value="2"/>
</dbReference>
<name>A0ABR0G4D9_9PEZI</name>
<dbReference type="GeneID" id="87913652"/>
<feature type="region of interest" description="Disordered" evidence="1">
    <location>
        <begin position="126"/>
        <end position="230"/>
    </location>
</feature>
<feature type="compositionally biased region" description="Basic and acidic residues" evidence="1">
    <location>
        <begin position="67"/>
        <end position="76"/>
    </location>
</feature>